<accession>A0A173RXL6</accession>
<dbReference type="OrthoDB" id="2060095at2"/>
<protein>
    <submittedName>
        <fullName evidence="1">Uncharacterized protein</fullName>
    </submittedName>
</protein>
<organism evidence="1 2">
    <name type="scientific">Anaerobutyricum hallii</name>
    <dbReference type="NCBI Taxonomy" id="39488"/>
    <lineage>
        <taxon>Bacteria</taxon>
        <taxon>Bacillati</taxon>
        <taxon>Bacillota</taxon>
        <taxon>Clostridia</taxon>
        <taxon>Lachnospirales</taxon>
        <taxon>Lachnospiraceae</taxon>
        <taxon>Anaerobutyricum</taxon>
    </lineage>
</organism>
<sequence length="163" mass="19520">MWHIWTIDDWEKNIDLTREGHRTGLRLRFDKDIDSEVRRACKEFAVFLRREYFFPIRVVVYIKNVKKLIAMDGDKVYGTFWSMYDDYNIEPHIRVAAGDYTDLCHKWGKDSALTAILSTIVHELTHYFQWINALKLTPIGQERQATNYARYILDEYAETREHP</sequence>
<proteinExistence type="predicted"/>
<dbReference type="EMBL" id="CYYC01000004">
    <property type="protein sequence ID" value="CUM82763.1"/>
    <property type="molecule type" value="Genomic_DNA"/>
</dbReference>
<evidence type="ECO:0000313" key="2">
    <source>
        <dbReference type="Proteomes" id="UP000095390"/>
    </source>
</evidence>
<dbReference type="RefSeq" id="WP_055182257.1">
    <property type="nucleotide sequence ID" value="NZ_CYYC01000004.1"/>
</dbReference>
<dbReference type="AlphaFoldDB" id="A0A173RXL6"/>
<evidence type="ECO:0000313" key="1">
    <source>
        <dbReference type="EMBL" id="CUM82763.1"/>
    </source>
</evidence>
<reference evidence="1 2" key="1">
    <citation type="submission" date="2015-09" db="EMBL/GenBank/DDBJ databases">
        <authorList>
            <consortium name="Pathogen Informatics"/>
        </authorList>
    </citation>
    <scope>NUCLEOTIDE SEQUENCE [LARGE SCALE GENOMIC DNA]</scope>
    <source>
        <strain evidence="1 2">2789STDY5834966</strain>
    </source>
</reference>
<dbReference type="Proteomes" id="UP000095390">
    <property type="component" value="Unassembled WGS sequence"/>
</dbReference>
<name>A0A173RXL6_9FIRM</name>
<gene>
    <name evidence="1" type="ORF">ERS852578_00498</name>
</gene>